<evidence type="ECO:0000259" key="5">
    <source>
        <dbReference type="Pfam" id="PF00703"/>
    </source>
</evidence>
<name>A0A4R1QQW4_HYDET</name>
<dbReference type="SUPFAM" id="SSF51445">
    <property type="entry name" value="(Trans)glycosidases"/>
    <property type="match status" value="1"/>
</dbReference>
<dbReference type="GO" id="GO:0004553">
    <property type="term" value="F:hydrolase activity, hydrolyzing O-glycosyl compounds"/>
    <property type="evidence" value="ECO:0007669"/>
    <property type="project" value="InterPro"/>
</dbReference>
<dbReference type="InterPro" id="IPR023232">
    <property type="entry name" value="Glyco_hydro_2_AS"/>
</dbReference>
<keyword evidence="2 4" id="KW-0378">Hydrolase</keyword>
<evidence type="ECO:0000259" key="8">
    <source>
        <dbReference type="Pfam" id="PF18565"/>
    </source>
</evidence>
<protein>
    <submittedName>
        <fullName evidence="9">Beta-galactosidase</fullName>
    </submittedName>
</protein>
<dbReference type="PANTHER" id="PTHR42732">
    <property type="entry name" value="BETA-GALACTOSIDASE"/>
    <property type="match status" value="1"/>
</dbReference>
<dbReference type="InterPro" id="IPR006102">
    <property type="entry name" value="Ig-like_GH2"/>
</dbReference>
<evidence type="ECO:0000256" key="4">
    <source>
        <dbReference type="RuleBase" id="RU361154"/>
    </source>
</evidence>
<organism evidence="9 10">
    <name type="scientific">Hydrogenispora ethanolica</name>
    <dbReference type="NCBI Taxonomy" id="1082276"/>
    <lineage>
        <taxon>Bacteria</taxon>
        <taxon>Bacillati</taxon>
        <taxon>Bacillota</taxon>
        <taxon>Hydrogenispora</taxon>
    </lineage>
</organism>
<dbReference type="Pfam" id="PF02837">
    <property type="entry name" value="Glyco_hydro_2_N"/>
    <property type="match status" value="1"/>
</dbReference>
<dbReference type="AlphaFoldDB" id="A0A4R1QQW4"/>
<evidence type="ECO:0000256" key="1">
    <source>
        <dbReference type="ARBA" id="ARBA00007401"/>
    </source>
</evidence>
<dbReference type="InterPro" id="IPR006104">
    <property type="entry name" value="Glyco_hydro_2_N"/>
</dbReference>
<dbReference type="InterPro" id="IPR023230">
    <property type="entry name" value="Glyco_hydro_2_CS"/>
</dbReference>
<feature type="domain" description="Glycoside hydrolase family 2 catalytic" evidence="6">
    <location>
        <begin position="272"/>
        <end position="545"/>
    </location>
</feature>
<dbReference type="Gene3D" id="3.20.20.80">
    <property type="entry name" value="Glycosidases"/>
    <property type="match status" value="1"/>
</dbReference>
<dbReference type="RefSeq" id="WP_132017462.1">
    <property type="nucleotide sequence ID" value="NZ_SLUN01000051.1"/>
</dbReference>
<accession>A0A4R1QQW4</accession>
<reference evidence="9 10" key="1">
    <citation type="submission" date="2019-03" db="EMBL/GenBank/DDBJ databases">
        <title>Genomic Encyclopedia of Type Strains, Phase IV (KMG-IV): sequencing the most valuable type-strain genomes for metagenomic binning, comparative biology and taxonomic classification.</title>
        <authorList>
            <person name="Goeker M."/>
        </authorList>
    </citation>
    <scope>NUCLEOTIDE SEQUENCE [LARGE SCALE GENOMIC DNA]</scope>
    <source>
        <strain evidence="9 10">LX-B</strain>
    </source>
</reference>
<evidence type="ECO:0000256" key="3">
    <source>
        <dbReference type="ARBA" id="ARBA00023295"/>
    </source>
</evidence>
<dbReference type="PROSITE" id="PS00719">
    <property type="entry name" value="GLYCOSYL_HYDROL_F2_1"/>
    <property type="match status" value="1"/>
</dbReference>
<dbReference type="InterPro" id="IPR006103">
    <property type="entry name" value="Glyco_hydro_2_cat"/>
</dbReference>
<sequence>MRKVIPLNNHWYYQPRYERGMERQSGLEGFTAVNLPHANVELPYNYLDEQAYQIQSCYRYPLTIPAAGRGKPIYLHFEGVMAYAKVYLNGAFLGEHKGGYTPFDIRIDGAYDFERADNLLTVVVDSAELEDIPPFGGQIDYLTYGGIYREVSLGIYDGVSIRNLKVEPERVLEEAKTVRVKVFLRHDGTVRGNGQFKVTLRELAGPTVWSGSFEAAISAETAAYEFSINGLRDIKLWDIDRPQRYEIDVELTLGEYSDAYSDRFGFRQAEFRTDGFYLNGRHLKLRGLNRHQSYPYVGYAMPQRVQEKDARILKHELHLNLVRTSHYPQSRHFLNECDAIGLLVFEEIPGWQHIGGPAWQEIVRENVREMIERDWNHPAIILWGVRINESRDDDPLYAATNRIAHQLDATRQTGGVRCITHSHLLEDVYTFNDFIHDGIRPPLRGQEEVTGLDHKVPYLVTEFNGHMYPTKRFDQEERQSEHALRHLRVQNAAGLDPSIAGAIGWCAFDYNTHKDFGAGDRICYHGVMDMFRLPKFAAYAYKSQVAPEVEPVLEPVTFWARGERDQCNIFPLVIFTNCDYIEMQFGSETVAEKIYPRKADYPGVPYPPAVVDLTVIPQEKLGEWGMVWRDGIFRGYHQGRVVIERKLSKAPVPAELAVAADDLQLDAAQKDATRITVRVLDQYGNLLPFLDDIIKLELSGPARLQGPAEVVVKGGALAFWIETVNEAGLIEVTVRSQTLGAKTVRITVA</sequence>
<dbReference type="InterPro" id="IPR036156">
    <property type="entry name" value="Beta-gal/glucu_dom_sf"/>
</dbReference>
<evidence type="ECO:0000256" key="2">
    <source>
        <dbReference type="ARBA" id="ARBA00022801"/>
    </source>
</evidence>
<dbReference type="Proteomes" id="UP000295008">
    <property type="component" value="Unassembled WGS sequence"/>
</dbReference>
<gene>
    <name evidence="9" type="ORF">EDC14_105119</name>
</gene>
<dbReference type="SUPFAM" id="SSF49785">
    <property type="entry name" value="Galactose-binding domain-like"/>
    <property type="match status" value="1"/>
</dbReference>
<dbReference type="GO" id="GO:0005975">
    <property type="term" value="P:carbohydrate metabolic process"/>
    <property type="evidence" value="ECO:0007669"/>
    <property type="project" value="InterPro"/>
</dbReference>
<dbReference type="Pfam" id="PF18565">
    <property type="entry name" value="Glyco_hydro2_C5"/>
    <property type="match status" value="1"/>
</dbReference>
<dbReference type="InterPro" id="IPR040605">
    <property type="entry name" value="Glyco_hydro2_dom5"/>
</dbReference>
<dbReference type="InterPro" id="IPR017853">
    <property type="entry name" value="GH"/>
</dbReference>
<dbReference type="InterPro" id="IPR006101">
    <property type="entry name" value="Glyco_hydro_2"/>
</dbReference>
<feature type="domain" description="Glycosyl hydrolases family 2 sugar binding" evidence="7">
    <location>
        <begin position="44"/>
        <end position="153"/>
    </location>
</feature>
<dbReference type="EMBL" id="SLUN01000051">
    <property type="protein sequence ID" value="TCL56168.1"/>
    <property type="molecule type" value="Genomic_DNA"/>
</dbReference>
<comment type="caution">
    <text evidence="9">The sequence shown here is derived from an EMBL/GenBank/DDBJ whole genome shotgun (WGS) entry which is preliminary data.</text>
</comment>
<dbReference type="InterPro" id="IPR008979">
    <property type="entry name" value="Galactose-bd-like_sf"/>
</dbReference>
<dbReference type="PROSITE" id="PS00608">
    <property type="entry name" value="GLYCOSYL_HYDROL_F2_2"/>
    <property type="match status" value="1"/>
</dbReference>
<evidence type="ECO:0000313" key="10">
    <source>
        <dbReference type="Proteomes" id="UP000295008"/>
    </source>
</evidence>
<dbReference type="Pfam" id="PF00703">
    <property type="entry name" value="Glyco_hydro_2"/>
    <property type="match status" value="1"/>
</dbReference>
<dbReference type="InterPro" id="IPR013783">
    <property type="entry name" value="Ig-like_fold"/>
</dbReference>
<evidence type="ECO:0000259" key="7">
    <source>
        <dbReference type="Pfam" id="PF02837"/>
    </source>
</evidence>
<dbReference type="PANTHER" id="PTHR42732:SF1">
    <property type="entry name" value="BETA-MANNOSIDASE"/>
    <property type="match status" value="1"/>
</dbReference>
<comment type="similarity">
    <text evidence="1 4">Belongs to the glycosyl hydrolase 2 family.</text>
</comment>
<dbReference type="Gene3D" id="2.60.120.260">
    <property type="entry name" value="Galactose-binding domain-like"/>
    <property type="match status" value="1"/>
</dbReference>
<dbReference type="Pfam" id="PF02836">
    <property type="entry name" value="Glyco_hydro_2_C"/>
    <property type="match status" value="1"/>
</dbReference>
<evidence type="ECO:0000259" key="6">
    <source>
        <dbReference type="Pfam" id="PF02836"/>
    </source>
</evidence>
<dbReference type="InterPro" id="IPR051913">
    <property type="entry name" value="GH2_Domain-Containing"/>
</dbReference>
<keyword evidence="10" id="KW-1185">Reference proteome</keyword>
<dbReference type="Gene3D" id="2.60.40.10">
    <property type="entry name" value="Immunoglobulins"/>
    <property type="match status" value="2"/>
</dbReference>
<dbReference type="PRINTS" id="PR00132">
    <property type="entry name" value="GLHYDRLASE2"/>
</dbReference>
<dbReference type="OrthoDB" id="9762066at2"/>
<proteinExistence type="inferred from homology"/>
<dbReference type="SUPFAM" id="SSF49303">
    <property type="entry name" value="beta-Galactosidase/glucuronidase domain"/>
    <property type="match status" value="1"/>
</dbReference>
<feature type="domain" description="Glycoside hydrolase family 2 immunoglobulin-like beta-sandwich" evidence="5">
    <location>
        <begin position="159"/>
        <end position="267"/>
    </location>
</feature>
<evidence type="ECO:0000313" key="9">
    <source>
        <dbReference type="EMBL" id="TCL56168.1"/>
    </source>
</evidence>
<feature type="domain" description="Glycoside hydrolase family 2" evidence="8">
    <location>
        <begin position="656"/>
        <end position="744"/>
    </location>
</feature>
<keyword evidence="3 4" id="KW-0326">Glycosidase</keyword>